<comment type="similarity">
    <text evidence="1 3">Belongs to the short-chain dehydrogenases/reductases (SDR) family.</text>
</comment>
<accession>A0A418W645</accession>
<dbReference type="PROSITE" id="PS00061">
    <property type="entry name" value="ADH_SHORT"/>
    <property type="match status" value="1"/>
</dbReference>
<name>A0A418W645_9SPHN</name>
<protein>
    <submittedName>
        <fullName evidence="4">SDR family NAD(P)-dependent oxidoreductase</fullName>
    </submittedName>
</protein>
<dbReference type="GO" id="GO:0016491">
    <property type="term" value="F:oxidoreductase activity"/>
    <property type="evidence" value="ECO:0007669"/>
    <property type="project" value="UniProtKB-KW"/>
</dbReference>
<dbReference type="Proteomes" id="UP000286100">
    <property type="component" value="Unassembled WGS sequence"/>
</dbReference>
<gene>
    <name evidence="4" type="ORF">D3876_16085</name>
</gene>
<dbReference type="InterPro" id="IPR036291">
    <property type="entry name" value="NAD(P)-bd_dom_sf"/>
</dbReference>
<evidence type="ECO:0000256" key="1">
    <source>
        <dbReference type="ARBA" id="ARBA00006484"/>
    </source>
</evidence>
<dbReference type="PANTHER" id="PTHR44196:SF1">
    <property type="entry name" value="DEHYDROGENASE_REDUCTASE SDR FAMILY MEMBER 7B"/>
    <property type="match status" value="1"/>
</dbReference>
<keyword evidence="2" id="KW-0560">Oxidoreductase</keyword>
<dbReference type="InterPro" id="IPR020904">
    <property type="entry name" value="Sc_DH/Rdtase_CS"/>
</dbReference>
<dbReference type="PANTHER" id="PTHR44196">
    <property type="entry name" value="DEHYDROGENASE/REDUCTASE SDR FAMILY MEMBER 7B"/>
    <property type="match status" value="1"/>
</dbReference>
<dbReference type="RefSeq" id="WP_119764230.1">
    <property type="nucleotide sequence ID" value="NZ_QYUM01000004.1"/>
</dbReference>
<proteinExistence type="inferred from homology"/>
<organism evidence="4 5">
    <name type="scientific">Sphingomonas cavernae</name>
    <dbReference type="NCBI Taxonomy" id="2320861"/>
    <lineage>
        <taxon>Bacteria</taxon>
        <taxon>Pseudomonadati</taxon>
        <taxon>Pseudomonadota</taxon>
        <taxon>Alphaproteobacteria</taxon>
        <taxon>Sphingomonadales</taxon>
        <taxon>Sphingomonadaceae</taxon>
        <taxon>Sphingomonas</taxon>
    </lineage>
</organism>
<comment type="caution">
    <text evidence="4">The sequence shown here is derived from an EMBL/GenBank/DDBJ whole genome shotgun (WGS) entry which is preliminary data.</text>
</comment>
<dbReference type="Gene3D" id="3.40.50.720">
    <property type="entry name" value="NAD(P)-binding Rossmann-like Domain"/>
    <property type="match status" value="1"/>
</dbReference>
<dbReference type="AlphaFoldDB" id="A0A418W645"/>
<dbReference type="SUPFAM" id="SSF51735">
    <property type="entry name" value="NAD(P)-binding Rossmann-fold domains"/>
    <property type="match status" value="1"/>
</dbReference>
<sequence length="239" mass="25342">MQIADKTALVTGGTDGIGLWTARLLKAKGASVIICGRNETRLAAAREEGLEAIRVDLSSAEGCRALVEALGNRPLDILVNNAGASEVSEIGANVDLDSIDHTFFLNLHAPVHLILLLLDRLRARPAATIVNVTSGLAIAPRGNGPFYCATKAGLRSFTQALRYQMRGSSVTVIEALPPLVDTAMTAGRGGNKMSAEDCARAIVTAIGRGQEEVCIGQTKMLKLVHSMSPALARRIMLRF</sequence>
<keyword evidence="5" id="KW-1185">Reference proteome</keyword>
<reference evidence="4 5" key="1">
    <citation type="submission" date="2018-09" db="EMBL/GenBank/DDBJ databases">
        <authorList>
            <person name="Zhu H."/>
        </authorList>
    </citation>
    <scope>NUCLEOTIDE SEQUENCE [LARGE SCALE GENOMIC DNA]</scope>
    <source>
        <strain evidence="4 5">K2R01-6</strain>
    </source>
</reference>
<dbReference type="PRINTS" id="PR00081">
    <property type="entry name" value="GDHRDH"/>
</dbReference>
<evidence type="ECO:0000313" key="5">
    <source>
        <dbReference type="Proteomes" id="UP000286100"/>
    </source>
</evidence>
<dbReference type="OrthoDB" id="9810734at2"/>
<evidence type="ECO:0000256" key="3">
    <source>
        <dbReference type="RuleBase" id="RU000363"/>
    </source>
</evidence>
<dbReference type="EMBL" id="QYUM01000004">
    <property type="protein sequence ID" value="RJF85459.1"/>
    <property type="molecule type" value="Genomic_DNA"/>
</dbReference>
<dbReference type="Pfam" id="PF00106">
    <property type="entry name" value="adh_short"/>
    <property type="match status" value="1"/>
</dbReference>
<dbReference type="InterPro" id="IPR002347">
    <property type="entry name" value="SDR_fam"/>
</dbReference>
<evidence type="ECO:0000256" key="2">
    <source>
        <dbReference type="ARBA" id="ARBA00023002"/>
    </source>
</evidence>
<evidence type="ECO:0000313" key="4">
    <source>
        <dbReference type="EMBL" id="RJF85459.1"/>
    </source>
</evidence>
<dbReference type="PRINTS" id="PR00080">
    <property type="entry name" value="SDRFAMILY"/>
</dbReference>
<dbReference type="GO" id="GO:0016020">
    <property type="term" value="C:membrane"/>
    <property type="evidence" value="ECO:0007669"/>
    <property type="project" value="TreeGrafter"/>
</dbReference>